<sequence length="126" mass="13737">MFMNLMSGIGWISTYGGYGSKFIVSGVVMIISSVLMTASVVLCMMKFNLAAVIANTAGFAAAMTVLAKMMKYADESGWSDRYTMQPASDIYRNRILPTLIPFILLIAAAVLQYFSYDETLNEKSGG</sequence>
<feature type="non-terminal residue" evidence="2">
    <location>
        <position position="126"/>
    </location>
</feature>
<feature type="transmembrane region" description="Helical" evidence="1">
    <location>
        <begin position="21"/>
        <end position="41"/>
    </location>
</feature>
<protein>
    <submittedName>
        <fullName evidence="2">Uncharacterized protein</fullName>
    </submittedName>
</protein>
<accession>K1RQF8</accession>
<evidence type="ECO:0000313" key="2">
    <source>
        <dbReference type="EMBL" id="EKC47598.1"/>
    </source>
</evidence>
<gene>
    <name evidence="2" type="ORF">OBE_15617</name>
</gene>
<organism evidence="2">
    <name type="scientific">human gut metagenome</name>
    <dbReference type="NCBI Taxonomy" id="408170"/>
    <lineage>
        <taxon>unclassified sequences</taxon>
        <taxon>metagenomes</taxon>
        <taxon>organismal metagenomes</taxon>
    </lineage>
</organism>
<dbReference type="AlphaFoldDB" id="K1RQF8"/>
<comment type="caution">
    <text evidence="2">The sequence shown here is derived from an EMBL/GenBank/DDBJ whole genome shotgun (WGS) entry which is preliminary data.</text>
</comment>
<reference evidence="2" key="1">
    <citation type="journal article" date="2013" name="Environ. Microbiol.">
        <title>Microbiota from the distal guts of lean and obese adolescents exhibit partial functional redundancy besides clear differences in community structure.</title>
        <authorList>
            <person name="Ferrer M."/>
            <person name="Ruiz A."/>
            <person name="Lanza F."/>
            <person name="Haange S.B."/>
            <person name="Oberbach A."/>
            <person name="Till H."/>
            <person name="Bargiela R."/>
            <person name="Campoy C."/>
            <person name="Segura M.T."/>
            <person name="Richter M."/>
            <person name="von Bergen M."/>
            <person name="Seifert J."/>
            <person name="Suarez A."/>
        </authorList>
    </citation>
    <scope>NUCLEOTIDE SEQUENCE</scope>
</reference>
<feature type="transmembrane region" description="Helical" evidence="1">
    <location>
        <begin position="47"/>
        <end position="67"/>
    </location>
</feature>
<keyword evidence="1" id="KW-1133">Transmembrane helix</keyword>
<keyword evidence="1" id="KW-0812">Transmembrane</keyword>
<keyword evidence="1" id="KW-0472">Membrane</keyword>
<feature type="transmembrane region" description="Helical" evidence="1">
    <location>
        <begin position="95"/>
        <end position="114"/>
    </location>
</feature>
<proteinExistence type="predicted"/>
<evidence type="ECO:0000256" key="1">
    <source>
        <dbReference type="SAM" id="Phobius"/>
    </source>
</evidence>
<name>K1RQF8_9ZZZZ</name>
<dbReference type="EMBL" id="AJWZ01010739">
    <property type="protein sequence ID" value="EKC47598.1"/>
    <property type="molecule type" value="Genomic_DNA"/>
</dbReference>